<comment type="caution">
    <text evidence="1">The sequence shown here is derived from an EMBL/GenBank/DDBJ whole genome shotgun (WGS) entry which is preliminary data.</text>
</comment>
<gene>
    <name evidence="1" type="ORF">L2764_12230</name>
</gene>
<proteinExistence type="predicted"/>
<dbReference type="Proteomes" id="UP001203423">
    <property type="component" value="Unassembled WGS sequence"/>
</dbReference>
<protein>
    <submittedName>
        <fullName evidence="1">Uncharacterized protein</fullName>
    </submittedName>
</protein>
<name>A0ABT0LC02_9GAMM</name>
<reference evidence="1 2" key="1">
    <citation type="submission" date="2022-01" db="EMBL/GenBank/DDBJ databases">
        <title>Whole genome-based taxonomy of the Shewanellaceae.</title>
        <authorList>
            <person name="Martin-Rodriguez A.J."/>
        </authorList>
    </citation>
    <scope>NUCLEOTIDE SEQUENCE [LARGE SCALE GENOMIC DNA]</scope>
    <source>
        <strain evidence="1 2">DSM 17177</strain>
    </source>
</reference>
<sequence length="121" mass="14093">MNTMMKNGDVCTRMSIKTLRHELSVWGRYWRGQEYGRGFSTRSTCDRLGETHSTFGHHNVYEIATPKQVSVYDVLIDSLSIECRRALRAQYICQKDWALLGFNSKKSHTYWLRRAEGGLLD</sequence>
<keyword evidence="2" id="KW-1185">Reference proteome</keyword>
<dbReference type="EMBL" id="JAKIKS010000042">
    <property type="protein sequence ID" value="MCL1125221.1"/>
    <property type="molecule type" value="Genomic_DNA"/>
</dbReference>
<evidence type="ECO:0000313" key="1">
    <source>
        <dbReference type="EMBL" id="MCL1125221.1"/>
    </source>
</evidence>
<evidence type="ECO:0000313" key="2">
    <source>
        <dbReference type="Proteomes" id="UP001203423"/>
    </source>
</evidence>
<accession>A0ABT0LC02</accession>
<organism evidence="1 2">
    <name type="scientific">Shewanella surugensis</name>
    <dbReference type="NCBI Taxonomy" id="212020"/>
    <lineage>
        <taxon>Bacteria</taxon>
        <taxon>Pseudomonadati</taxon>
        <taxon>Pseudomonadota</taxon>
        <taxon>Gammaproteobacteria</taxon>
        <taxon>Alteromonadales</taxon>
        <taxon>Shewanellaceae</taxon>
        <taxon>Shewanella</taxon>
    </lineage>
</organism>